<evidence type="ECO:0000256" key="2">
    <source>
        <dbReference type="ARBA" id="ARBA00040540"/>
    </source>
</evidence>
<dbReference type="GO" id="GO:1990904">
    <property type="term" value="C:ribonucleoprotein complex"/>
    <property type="evidence" value="ECO:0007669"/>
    <property type="project" value="TreeGrafter"/>
</dbReference>
<protein>
    <recommendedName>
        <fullName evidence="2">PIH1 domain-containing protein 1</fullName>
    </recommendedName>
</protein>
<dbReference type="Proteomes" id="UP000786811">
    <property type="component" value="Unassembled WGS sequence"/>
</dbReference>
<keyword evidence="7" id="KW-1185">Reference proteome</keyword>
<dbReference type="GO" id="GO:0000492">
    <property type="term" value="P:box C/D snoRNP assembly"/>
    <property type="evidence" value="ECO:0007669"/>
    <property type="project" value="TreeGrafter"/>
</dbReference>
<gene>
    <name evidence="6" type="ORF">HICCMSTLAB_LOCUS43</name>
</gene>
<reference evidence="6" key="1">
    <citation type="submission" date="2021-04" db="EMBL/GenBank/DDBJ databases">
        <authorList>
            <person name="Chebbi M.A.C M."/>
        </authorList>
    </citation>
    <scope>NUCLEOTIDE SEQUENCE</scope>
</reference>
<dbReference type="InterPro" id="IPR012981">
    <property type="entry name" value="PIH1_N"/>
</dbReference>
<comment type="function">
    <text evidence="3">Involved in the assembly of C/D box small nucleolar ribonucleoprotein (snoRNP) particles. Recruits the SWI/SNF complex to the core promoter of rRNA genes and enhances pre-rRNA transcription. Mediates interaction of TELO2 with the R2TP complex which is necessary for the stability of MTOR and SMG1. Positively regulates the assembly and activity of the mTORC1 complex.</text>
</comment>
<comment type="similarity">
    <text evidence="1">Belongs to the PIH1 family.</text>
</comment>
<dbReference type="Pfam" id="PF18201">
    <property type="entry name" value="PIH1_CS"/>
    <property type="match status" value="1"/>
</dbReference>
<dbReference type="GO" id="GO:0097255">
    <property type="term" value="C:R2TP complex"/>
    <property type="evidence" value="ECO:0007669"/>
    <property type="project" value="TreeGrafter"/>
</dbReference>
<evidence type="ECO:0000313" key="6">
    <source>
        <dbReference type="EMBL" id="CAG5071441.1"/>
    </source>
</evidence>
<dbReference type="PANTHER" id="PTHR22997:SF0">
    <property type="entry name" value="PIH1 DOMAIN-CONTAINING PROTEIN 1"/>
    <property type="match status" value="1"/>
</dbReference>
<comment type="caution">
    <text evidence="6">The sequence shown here is derived from an EMBL/GenBank/DDBJ whole genome shotgun (WGS) entry which is preliminary data.</text>
</comment>
<dbReference type="InterPro" id="IPR041442">
    <property type="entry name" value="PIH1D1/2/3_CS-like"/>
</dbReference>
<accession>A0A8J2GZZ7</accession>
<proteinExistence type="inferred from homology"/>
<dbReference type="EMBL" id="CAJNRD030000345">
    <property type="protein sequence ID" value="CAG5071441.1"/>
    <property type="molecule type" value="Genomic_DNA"/>
</dbReference>
<dbReference type="GO" id="GO:0006364">
    <property type="term" value="P:rRNA processing"/>
    <property type="evidence" value="ECO:0007669"/>
    <property type="project" value="TreeGrafter"/>
</dbReference>
<evidence type="ECO:0000256" key="3">
    <source>
        <dbReference type="ARBA" id="ARBA00046233"/>
    </source>
</evidence>
<name>A0A8J2GZZ7_COTCN</name>
<feature type="domain" description="PIH1 N-terminal" evidence="4">
    <location>
        <begin position="20"/>
        <end position="183"/>
    </location>
</feature>
<feature type="domain" description="PIH1D1/2/3 CS-like" evidence="5">
    <location>
        <begin position="236"/>
        <end position="293"/>
    </location>
</feature>
<dbReference type="AlphaFoldDB" id="A0A8J2GZZ7"/>
<dbReference type="InterPro" id="IPR050734">
    <property type="entry name" value="PIH1/Kintoun_subfamily"/>
</dbReference>
<organism evidence="6 7">
    <name type="scientific">Cotesia congregata</name>
    <name type="common">Parasitoid wasp</name>
    <name type="synonym">Apanteles congregatus</name>
    <dbReference type="NCBI Taxonomy" id="51543"/>
    <lineage>
        <taxon>Eukaryota</taxon>
        <taxon>Metazoa</taxon>
        <taxon>Ecdysozoa</taxon>
        <taxon>Arthropoda</taxon>
        <taxon>Hexapoda</taxon>
        <taxon>Insecta</taxon>
        <taxon>Pterygota</taxon>
        <taxon>Neoptera</taxon>
        <taxon>Endopterygota</taxon>
        <taxon>Hymenoptera</taxon>
        <taxon>Apocrita</taxon>
        <taxon>Ichneumonoidea</taxon>
        <taxon>Braconidae</taxon>
        <taxon>Microgastrinae</taxon>
        <taxon>Cotesia</taxon>
    </lineage>
</organism>
<dbReference type="OrthoDB" id="5135119at2759"/>
<sequence length="295" mass="33960">MSNVLEIDESIITNNLLLPENKQQDEDLNSLLKSFESPASVTFKPTPGVCIKAKTDKNEKVFINLCHTKEVPAPEDLTDIEFENMLKEEPPSWSIPMSVGYERFESAKDGTKCPTYDIAINSEYFQKCESKYHFMQFTIWTILSAIEAKYDKVLSADNFVILKNRKVNGTLHEHRVEKRKPKKPKELLQERKPLIQEIKSGVKDAAVNQDSYVLLREPKEGQMLKSIGYFRLPNKVVDDKDIKVQVNQERVVVNVDKFHYLVDLFVPFSIKTDKVSAHYDPNLQVLRLEMPVLLG</sequence>
<evidence type="ECO:0000259" key="5">
    <source>
        <dbReference type="Pfam" id="PF18201"/>
    </source>
</evidence>
<evidence type="ECO:0000256" key="1">
    <source>
        <dbReference type="ARBA" id="ARBA00008511"/>
    </source>
</evidence>
<evidence type="ECO:0000259" key="4">
    <source>
        <dbReference type="Pfam" id="PF08190"/>
    </source>
</evidence>
<dbReference type="Pfam" id="PF08190">
    <property type="entry name" value="PIH1"/>
    <property type="match status" value="1"/>
</dbReference>
<evidence type="ECO:0000313" key="7">
    <source>
        <dbReference type="Proteomes" id="UP000786811"/>
    </source>
</evidence>
<dbReference type="GO" id="GO:0005737">
    <property type="term" value="C:cytoplasm"/>
    <property type="evidence" value="ECO:0007669"/>
    <property type="project" value="TreeGrafter"/>
</dbReference>
<dbReference type="PANTHER" id="PTHR22997">
    <property type="entry name" value="PIH1 DOMAIN-CONTAINING PROTEIN 1"/>
    <property type="match status" value="1"/>
</dbReference>